<evidence type="ECO:0000313" key="2">
    <source>
        <dbReference type="Proteomes" id="UP000199771"/>
    </source>
</evidence>
<keyword evidence="2" id="KW-1185">Reference proteome</keyword>
<reference evidence="1 2" key="1">
    <citation type="submission" date="2016-10" db="EMBL/GenBank/DDBJ databases">
        <authorList>
            <person name="de Groot N.N."/>
        </authorList>
    </citation>
    <scope>NUCLEOTIDE SEQUENCE [LARGE SCALE GENOMIC DNA]</scope>
    <source>
        <strain evidence="1 2">DSM 23609</strain>
    </source>
</reference>
<dbReference type="AlphaFoldDB" id="A0A1I2J259"/>
<sequence>MNTKILLVALAVVCAIQWAVPVWLMQRAQITLAQGSVYRFRTMPIDPLDPFRGRYIALDFEAARVKLRAGGHRFATGERLYAPILVGEDGYARLGLPLPTPPVHGDYLPVRVEWIGDEEIGLRLPFDRYYLDESRTRAVEQAHAQADRSHSEADAHSHAVVRVRNGDALIEELYIDHRPVSAWLRARHSVETGDTR</sequence>
<organism evidence="1 2">
    <name type="scientific">Fontimonas thermophila</name>
    <dbReference type="NCBI Taxonomy" id="1076937"/>
    <lineage>
        <taxon>Bacteria</taxon>
        <taxon>Pseudomonadati</taxon>
        <taxon>Pseudomonadota</taxon>
        <taxon>Gammaproteobacteria</taxon>
        <taxon>Nevskiales</taxon>
        <taxon>Nevskiaceae</taxon>
        <taxon>Fontimonas</taxon>
    </lineage>
</organism>
<gene>
    <name evidence="1" type="ORF">SAMN04488120_105163</name>
</gene>
<dbReference type="EMBL" id="FOOC01000005">
    <property type="protein sequence ID" value="SFF48745.1"/>
    <property type="molecule type" value="Genomic_DNA"/>
</dbReference>
<evidence type="ECO:0000313" key="1">
    <source>
        <dbReference type="EMBL" id="SFF48745.1"/>
    </source>
</evidence>
<dbReference type="STRING" id="1076937.SAMN04488120_105163"/>
<dbReference type="Proteomes" id="UP000199771">
    <property type="component" value="Unassembled WGS sequence"/>
</dbReference>
<protein>
    <submittedName>
        <fullName evidence="1">Uncharacterized membrane-anchored protein</fullName>
    </submittedName>
</protein>
<dbReference type="RefSeq" id="WP_159431111.1">
    <property type="nucleotide sequence ID" value="NZ_FOOC01000005.1"/>
</dbReference>
<name>A0A1I2J259_9GAMM</name>
<dbReference type="Pfam" id="PF14345">
    <property type="entry name" value="GDYXXLXY"/>
    <property type="match status" value="1"/>
</dbReference>
<accession>A0A1I2J259</accession>
<dbReference type="InterPro" id="IPR025833">
    <property type="entry name" value="GDYXXLXY"/>
</dbReference>
<dbReference type="OrthoDB" id="4868247at2"/>
<proteinExistence type="predicted"/>